<feature type="region of interest" description="Disordered" evidence="1">
    <location>
        <begin position="33"/>
        <end position="64"/>
    </location>
</feature>
<evidence type="ECO:0000313" key="4">
    <source>
        <dbReference type="Proteomes" id="UP000321331"/>
    </source>
</evidence>
<evidence type="ECO:0000313" key="2">
    <source>
        <dbReference type="EMBL" id="TXB96927.1"/>
    </source>
</evidence>
<dbReference type="EMBL" id="VMNF01000014">
    <property type="protein sequence ID" value="TXB96927.1"/>
    <property type="molecule type" value="Genomic_DNA"/>
</dbReference>
<dbReference type="AlphaFoldDB" id="A0A5C6SMG9"/>
<comment type="caution">
    <text evidence="3">The sequence shown here is derived from an EMBL/GenBank/DDBJ whole genome shotgun (WGS) entry which is preliminary data.</text>
</comment>
<organism evidence="3 4">
    <name type="scientific">Fusarium oxysporum f. sp. cubense</name>
    <dbReference type="NCBI Taxonomy" id="61366"/>
    <lineage>
        <taxon>Eukaryota</taxon>
        <taxon>Fungi</taxon>
        <taxon>Dikarya</taxon>
        <taxon>Ascomycota</taxon>
        <taxon>Pezizomycotina</taxon>
        <taxon>Sordariomycetes</taxon>
        <taxon>Hypocreomycetidae</taxon>
        <taxon>Hypocreales</taxon>
        <taxon>Nectriaceae</taxon>
        <taxon>Fusarium</taxon>
        <taxon>Fusarium oxysporum species complex</taxon>
    </lineage>
</organism>
<dbReference type="Proteomes" id="UP000321331">
    <property type="component" value="Unassembled WGS sequence"/>
</dbReference>
<dbReference type="EMBL" id="VMNF01000011">
    <property type="protein sequence ID" value="TXB99852.1"/>
    <property type="molecule type" value="Genomic_DNA"/>
</dbReference>
<name>A0A5C6SMG9_FUSOC</name>
<gene>
    <name evidence="2" type="ORF">FocTR4_00012219</name>
    <name evidence="3" type="ORF">FocTR4_00014518</name>
</gene>
<protein>
    <submittedName>
        <fullName evidence="3">Uncharacterized protein</fullName>
    </submittedName>
</protein>
<sequence>MTLLKSKETPQIGQRMKHPMHIEIREAKAVGVEHEAAEEEYQQNENKQRRPSIRTRMALPVEDV</sequence>
<evidence type="ECO:0000313" key="3">
    <source>
        <dbReference type="EMBL" id="TXB99852.1"/>
    </source>
</evidence>
<accession>A0A5C6SMG9</accession>
<evidence type="ECO:0000256" key="1">
    <source>
        <dbReference type="SAM" id="MobiDB-lite"/>
    </source>
</evidence>
<proteinExistence type="predicted"/>
<reference evidence="3 4" key="1">
    <citation type="submission" date="2019-07" db="EMBL/GenBank/DDBJ databases">
        <title>The First High-Quality Draft Genome Sequence of the Causal Agent of the Current Panama Disease Epidemic.</title>
        <authorList>
            <person name="Warmington R.J."/>
            <person name="Kay W."/>
            <person name="Jeffries A."/>
            <person name="Bebber D."/>
            <person name="Moore K."/>
            <person name="Studholme D.J."/>
        </authorList>
    </citation>
    <scope>NUCLEOTIDE SEQUENCE [LARGE SCALE GENOMIC DNA]</scope>
    <source>
        <strain evidence="3 4">TR4</strain>
    </source>
</reference>